<sequence length="560" mass="61458">MPLQVRKESVFCLDFTRLQDNDFNPYDVTVPEIVYKKCASNRIAFAFDSEKAGLTFGAVQSDMESFAAGLLATGLQAGDRILIAGYNVSQVVVTALGAARAGLVFGLANPNFSSSDQLQHLLLAGNFKAVILFAPGKDVDAPHKLMLQIAPELTNSPKGKLSTESLPSLTHVILADEDHKHAGTWTLSEIYGKATKIKIEKLPDYKQWNPHKLAAIGFTLGSTGLPKAFGLSHYQLVNGARLAAMAIGIDDSTVLCCALPLFRLPVFALVAFTPFLLESKSVFSEPSPIPRNLFACIKKYQATTVLSNAAALRLGLRLFFTHKVLLPSVSTVILLGERVNAELLLSVDRVMPNASRIAVGMLLTEAGGIPILSDNTTNLVKYVGKPLDAYPIELIPVEKLTRKRADIGELRLHPLMNTKFMGQGPEFKEYSDFIDTGDVVIHTPEGNIEILCHKDDIIYDRHDNLVEHWRLEKAMAAYEGIKGIQVLQVCPGAPVVAVIVPRNFECVPEFIKNDLCQLCRNADVSLPDKVAVVDDFPRVNTKIQKFKLRQILNANLLTLY</sequence>
<evidence type="ECO:0000259" key="1">
    <source>
        <dbReference type="Pfam" id="PF00501"/>
    </source>
</evidence>
<evidence type="ECO:0000313" key="3">
    <source>
        <dbReference type="WBParaSite" id="Pan_g4949.t1"/>
    </source>
</evidence>
<keyword evidence="2" id="KW-1185">Reference proteome</keyword>
<organism evidence="2 3">
    <name type="scientific">Panagrellus redivivus</name>
    <name type="common">Microworm</name>
    <dbReference type="NCBI Taxonomy" id="6233"/>
    <lineage>
        <taxon>Eukaryota</taxon>
        <taxon>Metazoa</taxon>
        <taxon>Ecdysozoa</taxon>
        <taxon>Nematoda</taxon>
        <taxon>Chromadorea</taxon>
        <taxon>Rhabditida</taxon>
        <taxon>Tylenchina</taxon>
        <taxon>Panagrolaimomorpha</taxon>
        <taxon>Panagrolaimoidea</taxon>
        <taxon>Panagrolaimidae</taxon>
        <taxon>Panagrellus</taxon>
    </lineage>
</organism>
<accession>A0A7E4W0G1</accession>
<dbReference type="PANTHER" id="PTHR43201:SF12">
    <property type="entry name" value="AMP-DEPENDENT SYNTHETASE_LIGASE DOMAIN-CONTAINING PROTEIN"/>
    <property type="match status" value="1"/>
</dbReference>
<dbReference type="InterPro" id="IPR042099">
    <property type="entry name" value="ANL_N_sf"/>
</dbReference>
<dbReference type="AlphaFoldDB" id="A0A7E4W0G1"/>
<feature type="domain" description="AMP-dependent synthetase/ligase" evidence="1">
    <location>
        <begin position="41"/>
        <end position="410"/>
    </location>
</feature>
<dbReference type="Pfam" id="PF00501">
    <property type="entry name" value="AMP-binding"/>
    <property type="match status" value="1"/>
</dbReference>
<dbReference type="GO" id="GO:0031956">
    <property type="term" value="F:medium-chain fatty acid-CoA ligase activity"/>
    <property type="evidence" value="ECO:0007669"/>
    <property type="project" value="TreeGrafter"/>
</dbReference>
<evidence type="ECO:0000313" key="2">
    <source>
        <dbReference type="Proteomes" id="UP000492821"/>
    </source>
</evidence>
<name>A0A7E4W0G1_PANRE</name>
<dbReference type="Gene3D" id="3.40.50.12780">
    <property type="entry name" value="N-terminal domain of ligase-like"/>
    <property type="match status" value="1"/>
</dbReference>
<dbReference type="Proteomes" id="UP000492821">
    <property type="component" value="Unassembled WGS sequence"/>
</dbReference>
<dbReference type="PANTHER" id="PTHR43201">
    <property type="entry name" value="ACYL-COA SYNTHETASE"/>
    <property type="match status" value="1"/>
</dbReference>
<protein>
    <submittedName>
        <fullName evidence="3">AMP-binding domain-containing protein</fullName>
    </submittedName>
</protein>
<reference evidence="3" key="2">
    <citation type="submission" date="2020-10" db="UniProtKB">
        <authorList>
            <consortium name="WormBaseParasite"/>
        </authorList>
    </citation>
    <scope>IDENTIFICATION</scope>
</reference>
<dbReference type="GO" id="GO:0006631">
    <property type="term" value="P:fatty acid metabolic process"/>
    <property type="evidence" value="ECO:0007669"/>
    <property type="project" value="TreeGrafter"/>
</dbReference>
<dbReference type="InterPro" id="IPR000873">
    <property type="entry name" value="AMP-dep_synth/lig_dom"/>
</dbReference>
<reference evidence="2" key="1">
    <citation type="journal article" date="2013" name="Genetics">
        <title>The draft genome and transcriptome of Panagrellus redivivus are shaped by the harsh demands of a free-living lifestyle.</title>
        <authorList>
            <person name="Srinivasan J."/>
            <person name="Dillman A.R."/>
            <person name="Macchietto M.G."/>
            <person name="Heikkinen L."/>
            <person name="Lakso M."/>
            <person name="Fracchia K.M."/>
            <person name="Antoshechkin I."/>
            <person name="Mortazavi A."/>
            <person name="Wong G."/>
            <person name="Sternberg P.W."/>
        </authorList>
    </citation>
    <scope>NUCLEOTIDE SEQUENCE [LARGE SCALE GENOMIC DNA]</scope>
    <source>
        <strain evidence="2">MT8872</strain>
    </source>
</reference>
<dbReference type="SUPFAM" id="SSF56801">
    <property type="entry name" value="Acetyl-CoA synthetase-like"/>
    <property type="match status" value="1"/>
</dbReference>
<proteinExistence type="predicted"/>
<dbReference type="WBParaSite" id="Pan_g4949.t1">
    <property type="protein sequence ID" value="Pan_g4949.t1"/>
    <property type="gene ID" value="Pan_g4949"/>
</dbReference>